<dbReference type="InterPro" id="IPR021486">
    <property type="entry name" value="DUF3139"/>
</dbReference>
<dbReference type="EMBL" id="AGZE01000004">
    <property type="protein sequence ID" value="EKB58603.1"/>
    <property type="molecule type" value="Genomic_DNA"/>
</dbReference>
<keyword evidence="2" id="KW-1185">Reference proteome</keyword>
<dbReference type="Pfam" id="PF11337">
    <property type="entry name" value="DUF3139"/>
    <property type="match status" value="1"/>
</dbReference>
<protein>
    <recommendedName>
        <fullName evidence="3">DUF3139 domain-containing protein</fullName>
    </recommendedName>
</protein>
<reference evidence="1 2" key="1">
    <citation type="submission" date="2012-07" db="EMBL/GenBank/DDBJ databases">
        <title>The Genome Sequence of Facklamia ignava CCUG 37419.</title>
        <authorList>
            <consortium name="The Broad Institute Genome Sequencing Platform"/>
            <person name="Earl A."/>
            <person name="Ward D."/>
            <person name="Feldgarden M."/>
            <person name="Gevers D."/>
            <person name="Huys G."/>
            <person name="Walker B."/>
            <person name="Young S.K."/>
            <person name="Zeng Q."/>
            <person name="Gargeya S."/>
            <person name="Fitzgerald M."/>
            <person name="Haas B."/>
            <person name="Abouelleil A."/>
            <person name="Alvarado L."/>
            <person name="Arachchi H.M."/>
            <person name="Berlin A.M."/>
            <person name="Chapman S.B."/>
            <person name="Goldberg J."/>
            <person name="Griggs A."/>
            <person name="Gujja S."/>
            <person name="Hansen M."/>
            <person name="Howarth C."/>
            <person name="Imamovic A."/>
            <person name="Larimer J."/>
            <person name="McCowen C."/>
            <person name="Montmayeur A."/>
            <person name="Murphy C."/>
            <person name="Neiman D."/>
            <person name="Pearson M."/>
            <person name="Priest M."/>
            <person name="Roberts A."/>
            <person name="Saif S."/>
            <person name="Shea T."/>
            <person name="Sisk P."/>
            <person name="Sykes S."/>
            <person name="Wortman J."/>
            <person name="Nusbaum C."/>
            <person name="Birren B."/>
        </authorList>
    </citation>
    <scope>NUCLEOTIDE SEQUENCE [LARGE SCALE GENOMIC DNA]</scope>
    <source>
        <strain evidence="1 2">CCUG 37419</strain>
    </source>
</reference>
<gene>
    <name evidence="1" type="ORF">HMPREF9707_00228</name>
</gene>
<dbReference type="Proteomes" id="UP000005147">
    <property type="component" value="Unassembled WGS sequence"/>
</dbReference>
<dbReference type="eggNOG" id="ENOG502ZSH3">
    <property type="taxonomic scope" value="Bacteria"/>
</dbReference>
<evidence type="ECO:0000313" key="1">
    <source>
        <dbReference type="EMBL" id="EKB58603.1"/>
    </source>
</evidence>
<name>K1M8B1_9LACT</name>
<dbReference type="AlphaFoldDB" id="K1M8B1"/>
<evidence type="ECO:0000313" key="2">
    <source>
        <dbReference type="Proteomes" id="UP000005147"/>
    </source>
</evidence>
<comment type="caution">
    <text evidence="1">The sequence shown here is derived from an EMBL/GenBank/DDBJ whole genome shotgun (WGS) entry which is preliminary data.</text>
</comment>
<dbReference type="PATRIC" id="fig|883112.3.peg.227"/>
<dbReference type="HOGENOM" id="CLU_2033247_0_0_9"/>
<proteinExistence type="predicted"/>
<accession>K1M8B1</accession>
<sequence>MKAKKKRRLLLLIAILAILAYQYPVQKFLASKKFEAYLTAQGVSREQIESEEMIKDWKQGGYLVIVIFQDDPNYKYYYHYGLWTHHRGENLKFHQMSLEIIDIQKSMVLDEPYEGKCKYPPISE</sequence>
<dbReference type="RefSeq" id="WP_006700893.1">
    <property type="nucleotide sequence ID" value="NZ_JH932300.1"/>
</dbReference>
<evidence type="ECO:0008006" key="3">
    <source>
        <dbReference type="Google" id="ProtNLM"/>
    </source>
</evidence>
<organism evidence="1 2">
    <name type="scientific">Falseniella ignava CCUG 37419</name>
    <dbReference type="NCBI Taxonomy" id="883112"/>
    <lineage>
        <taxon>Bacteria</taxon>
        <taxon>Bacillati</taxon>
        <taxon>Bacillota</taxon>
        <taxon>Bacilli</taxon>
        <taxon>Lactobacillales</taxon>
        <taxon>Aerococcaceae</taxon>
        <taxon>Falseniella</taxon>
    </lineage>
</organism>